<dbReference type="PRINTS" id="PR00080">
    <property type="entry name" value="SDRFAMILY"/>
</dbReference>
<dbReference type="EMBL" id="CP060707">
    <property type="protein sequence ID" value="QPH89930.1"/>
    <property type="molecule type" value="Genomic_DNA"/>
</dbReference>
<evidence type="ECO:0000256" key="1">
    <source>
        <dbReference type="ARBA" id="ARBA00006484"/>
    </source>
</evidence>
<dbReference type="InterPro" id="IPR036291">
    <property type="entry name" value="NAD(P)-bd_dom_sf"/>
</dbReference>
<dbReference type="Gene3D" id="3.40.50.720">
    <property type="entry name" value="NAD(P)-binding Rossmann-like Domain"/>
    <property type="match status" value="1"/>
</dbReference>
<dbReference type="PRINTS" id="PR00081">
    <property type="entry name" value="GDHRDH"/>
</dbReference>
<dbReference type="SUPFAM" id="SSF51735">
    <property type="entry name" value="NAD(P)-binding Rossmann-fold domains"/>
    <property type="match status" value="1"/>
</dbReference>
<dbReference type="GO" id="GO:0016491">
    <property type="term" value="F:oxidoreductase activity"/>
    <property type="evidence" value="ECO:0007669"/>
    <property type="project" value="UniProtKB-KW"/>
</dbReference>
<dbReference type="AlphaFoldDB" id="A0A7S9WQY1"/>
<reference evidence="4 5" key="1">
    <citation type="journal article" date="2018" name="Emerg. Microbes Infect.">
        <title>Genomic analysis of oral Campylobacter concisus strains identified a potential bacterial molecular marker associated with active Crohn's disease.</title>
        <authorList>
            <person name="Liu F."/>
            <person name="Ma R."/>
            <person name="Tay C.Y.A."/>
            <person name="Octavia S."/>
            <person name="Lan R."/>
            <person name="Chung H.K.L."/>
            <person name="Riordan S.M."/>
            <person name="Grimm M.C."/>
            <person name="Leong R.W."/>
            <person name="Tanaka M.M."/>
            <person name="Connor S."/>
            <person name="Zhang L."/>
        </authorList>
    </citation>
    <scope>NUCLEOTIDE SEQUENCE [LARGE SCALE GENOMIC DNA]</scope>
    <source>
        <strain evidence="4 5">P1CDO2</strain>
    </source>
</reference>
<dbReference type="RefSeq" id="WP_107915183.1">
    <property type="nucleotide sequence ID" value="NZ_CP060707.1"/>
</dbReference>
<dbReference type="PANTHER" id="PTHR42901:SF1">
    <property type="entry name" value="ALCOHOL DEHYDROGENASE"/>
    <property type="match status" value="1"/>
</dbReference>
<keyword evidence="2" id="KW-0560">Oxidoreductase</keyword>
<dbReference type="CDD" id="cd05233">
    <property type="entry name" value="SDR_c"/>
    <property type="match status" value="1"/>
</dbReference>
<dbReference type="InterPro" id="IPR002347">
    <property type="entry name" value="SDR_fam"/>
</dbReference>
<comment type="similarity">
    <text evidence="1 3">Belongs to the short-chain dehydrogenases/reductases (SDR) family.</text>
</comment>
<protein>
    <submittedName>
        <fullName evidence="4">SDR family NAD(P)-dependent oxidoreductase</fullName>
    </submittedName>
</protein>
<evidence type="ECO:0000313" key="4">
    <source>
        <dbReference type="EMBL" id="QPH89930.1"/>
    </source>
</evidence>
<dbReference type="PANTHER" id="PTHR42901">
    <property type="entry name" value="ALCOHOL DEHYDROGENASE"/>
    <property type="match status" value="1"/>
</dbReference>
<organism evidence="4 5">
    <name type="scientific">Campylobacter concisus</name>
    <dbReference type="NCBI Taxonomy" id="199"/>
    <lineage>
        <taxon>Bacteria</taxon>
        <taxon>Pseudomonadati</taxon>
        <taxon>Campylobacterota</taxon>
        <taxon>Epsilonproteobacteria</taxon>
        <taxon>Campylobacterales</taxon>
        <taxon>Campylobacteraceae</taxon>
        <taxon>Campylobacter</taxon>
    </lineage>
</organism>
<evidence type="ECO:0000256" key="3">
    <source>
        <dbReference type="RuleBase" id="RU000363"/>
    </source>
</evidence>
<accession>A0A7S9WQY1</accession>
<evidence type="ECO:0000256" key="2">
    <source>
        <dbReference type="ARBA" id="ARBA00023002"/>
    </source>
</evidence>
<dbReference type="Proteomes" id="UP000594508">
    <property type="component" value="Chromosome"/>
</dbReference>
<sequence length="258" mass="28975">MKRYIAITGASSGIGAATAKAFARRGENLILIARRGELLENLKSEIAKFANVNVVIELCDLSKQENVLSLWQKLEKFELKALINNAGFGDYNKVGEQNLEKITQMINLNIISLVTLSTLFMKKYKDKDTQLINISSIGGYKIVPNAVTYCASKFFVSAFSEGLYHELAQDKQAKMQAKVLAPAATKTEFGMVATSKESYDYDKAFKKYHTSEQMAEFLLRLYDSHCCVGSVDRDSFEFSLSKPKFDYALKYDAKNIDK</sequence>
<gene>
    <name evidence="4" type="ORF">CVT00_09880</name>
</gene>
<name>A0A7S9WQY1_9BACT</name>
<proteinExistence type="inferred from homology"/>
<dbReference type="Pfam" id="PF00106">
    <property type="entry name" value="adh_short"/>
    <property type="match status" value="1"/>
</dbReference>
<evidence type="ECO:0000313" key="5">
    <source>
        <dbReference type="Proteomes" id="UP000594508"/>
    </source>
</evidence>